<dbReference type="Pfam" id="PF03242">
    <property type="entry name" value="LEA_3a"/>
    <property type="match status" value="1"/>
</dbReference>
<name>A0A3Q7ZTS5_HEVBR</name>
<protein>
    <submittedName>
        <fullName evidence="1">Late embryogenesis abundant 3</fullName>
    </submittedName>
</protein>
<sequence length="100" mass="11610">MNLFLCPPYIAMDKLQLKNFLLLSRRSYAVAAENLDMQPALSVTKKAKDLAEKKVTEETFWMRDPKTGNWIPETHFGQIDVAELRDKFLTKKDKFQTNST</sequence>
<accession>A0A3Q7ZTS5</accession>
<evidence type="ECO:0000313" key="1">
    <source>
        <dbReference type="EMBL" id="AKP55357.1"/>
    </source>
</evidence>
<dbReference type="PANTHER" id="PTHR33509:SF21">
    <property type="entry name" value="OS02G0564600 PROTEIN"/>
    <property type="match status" value="1"/>
</dbReference>
<dbReference type="EMBL" id="KP244471">
    <property type="protein sequence ID" value="AKP55357.1"/>
    <property type="molecule type" value="mRNA"/>
</dbReference>
<dbReference type="InterPro" id="IPR004926">
    <property type="entry name" value="LEA_3a"/>
</dbReference>
<organism evidence="1">
    <name type="scientific">Hevea brasiliensis</name>
    <name type="common">Para rubber tree</name>
    <name type="synonym">Siphonia brasiliensis</name>
    <dbReference type="NCBI Taxonomy" id="3981"/>
    <lineage>
        <taxon>Eukaryota</taxon>
        <taxon>Viridiplantae</taxon>
        <taxon>Streptophyta</taxon>
        <taxon>Embryophyta</taxon>
        <taxon>Tracheophyta</taxon>
        <taxon>Spermatophyta</taxon>
        <taxon>Magnoliopsida</taxon>
        <taxon>eudicotyledons</taxon>
        <taxon>Gunneridae</taxon>
        <taxon>Pentapetalae</taxon>
        <taxon>rosids</taxon>
        <taxon>fabids</taxon>
        <taxon>Malpighiales</taxon>
        <taxon>Euphorbiaceae</taxon>
        <taxon>Crotonoideae</taxon>
        <taxon>Micrandreae</taxon>
        <taxon>Hevea</taxon>
    </lineage>
</organism>
<gene>
    <name evidence="1" type="primary">LEA3</name>
</gene>
<dbReference type="PANTHER" id="PTHR33509">
    <property type="entry name" value="LATE EMBRYOGENIS ABUNDANT PROTEIN 2-RELATED"/>
    <property type="match status" value="1"/>
</dbReference>
<dbReference type="AlphaFoldDB" id="A0A3Q7ZTS5"/>
<reference evidence="1" key="1">
    <citation type="submission" date="2014-12" db="EMBL/GenBank/DDBJ databases">
        <title>A senescence associated rubber tree (Hevea brasiliensis Muell. Arg.) LEA3 gene is regulated by multiplicate hormones and abiotic stresses.</title>
        <authorList>
            <person name="Zou Z."/>
        </authorList>
    </citation>
    <scope>NUCLEOTIDE SEQUENCE</scope>
</reference>
<proteinExistence type="evidence at transcript level"/>